<dbReference type="Proteomes" id="UP000392064">
    <property type="component" value="Chromosome"/>
</dbReference>
<dbReference type="GO" id="GO:0000976">
    <property type="term" value="F:transcription cis-regulatory region binding"/>
    <property type="evidence" value="ECO:0007669"/>
    <property type="project" value="TreeGrafter"/>
</dbReference>
<keyword evidence="3" id="KW-0804">Transcription</keyword>
<evidence type="ECO:0000259" key="6">
    <source>
        <dbReference type="PROSITE" id="PS50977"/>
    </source>
</evidence>
<dbReference type="GO" id="GO:0003700">
    <property type="term" value="F:DNA-binding transcription factor activity"/>
    <property type="evidence" value="ECO:0007669"/>
    <property type="project" value="TreeGrafter"/>
</dbReference>
<dbReference type="PANTHER" id="PTHR30055:SF184">
    <property type="entry name" value="HTH-TYPE TRANSCRIPTIONAL REGULATOR ETHR"/>
    <property type="match status" value="1"/>
</dbReference>
<evidence type="ECO:0000256" key="3">
    <source>
        <dbReference type="ARBA" id="ARBA00023163"/>
    </source>
</evidence>
<reference evidence="7 8" key="1">
    <citation type="submission" date="2019-11" db="EMBL/GenBank/DDBJ databases">
        <authorList>
            <person name="Li J."/>
        </authorList>
    </citation>
    <scope>NUCLEOTIDE SEQUENCE [LARGE SCALE GENOMIC DNA]</scope>
    <source>
        <strain evidence="7 8">MF47</strain>
    </source>
</reference>
<keyword evidence="2 4" id="KW-0238">DNA-binding</keyword>
<gene>
    <name evidence="7" type="ORF">GEV26_01790</name>
</gene>
<dbReference type="InterPro" id="IPR049397">
    <property type="entry name" value="EthR_C"/>
</dbReference>
<dbReference type="Gene3D" id="1.10.357.10">
    <property type="entry name" value="Tetracycline Repressor, domain 2"/>
    <property type="match status" value="1"/>
</dbReference>
<dbReference type="Pfam" id="PF21313">
    <property type="entry name" value="EthR_C"/>
    <property type="match status" value="1"/>
</dbReference>
<name>A0A5Q2MIR5_9ACTN</name>
<dbReference type="PRINTS" id="PR00455">
    <property type="entry name" value="HTHTETR"/>
</dbReference>
<evidence type="ECO:0000256" key="5">
    <source>
        <dbReference type="SAM" id="MobiDB-lite"/>
    </source>
</evidence>
<dbReference type="PROSITE" id="PS01081">
    <property type="entry name" value="HTH_TETR_1"/>
    <property type="match status" value="1"/>
</dbReference>
<evidence type="ECO:0000313" key="7">
    <source>
        <dbReference type="EMBL" id="QGG40205.1"/>
    </source>
</evidence>
<dbReference type="Pfam" id="PF00440">
    <property type="entry name" value="TetR_N"/>
    <property type="match status" value="1"/>
</dbReference>
<feature type="domain" description="HTH tetR-type" evidence="6">
    <location>
        <begin position="20"/>
        <end position="80"/>
    </location>
</feature>
<feature type="DNA-binding region" description="H-T-H motif" evidence="4">
    <location>
        <begin position="43"/>
        <end position="62"/>
    </location>
</feature>
<sequence length="216" mass="23543">MSSPALPPTGRRRSGTRKGDTRELTILDTAERLIDERGFEAVTVEAIATGAGISRGSLYFYFGSKQEVLVALIARTLAAIPASPSHATDNPDVSVSTVVRAALLDTETSWREHGRIMQAAVEIGCTVPEAQQLWRETLESIAPHFSRLLIRAGIPDDPGPTGASALARSLTFMTERSYYWSYACSGTEKLREVTDTLEHIWLSVMPQDDPSSAPRP</sequence>
<dbReference type="KEGG" id="aef:GEV26_01790"/>
<dbReference type="SUPFAM" id="SSF48498">
    <property type="entry name" value="Tetracyclin repressor-like, C-terminal domain"/>
    <property type="match status" value="1"/>
</dbReference>
<evidence type="ECO:0000256" key="4">
    <source>
        <dbReference type="PROSITE-ProRule" id="PRU00335"/>
    </source>
</evidence>
<dbReference type="AlphaFoldDB" id="A0A5Q2MIR5"/>
<dbReference type="Gene3D" id="1.10.10.60">
    <property type="entry name" value="Homeodomain-like"/>
    <property type="match status" value="1"/>
</dbReference>
<dbReference type="InterPro" id="IPR050109">
    <property type="entry name" value="HTH-type_TetR-like_transc_reg"/>
</dbReference>
<dbReference type="InterPro" id="IPR009057">
    <property type="entry name" value="Homeodomain-like_sf"/>
</dbReference>
<dbReference type="InterPro" id="IPR001647">
    <property type="entry name" value="HTH_TetR"/>
</dbReference>
<evidence type="ECO:0000313" key="8">
    <source>
        <dbReference type="Proteomes" id="UP000392064"/>
    </source>
</evidence>
<feature type="region of interest" description="Disordered" evidence="5">
    <location>
        <begin position="1"/>
        <end position="21"/>
    </location>
</feature>
<organism evidence="7 8">
    <name type="scientific">Aeromicrobium yanjiei</name>
    <dbReference type="NCBI Taxonomy" id="2662028"/>
    <lineage>
        <taxon>Bacteria</taxon>
        <taxon>Bacillati</taxon>
        <taxon>Actinomycetota</taxon>
        <taxon>Actinomycetes</taxon>
        <taxon>Propionibacteriales</taxon>
        <taxon>Nocardioidaceae</taxon>
        <taxon>Aeromicrobium</taxon>
    </lineage>
</organism>
<dbReference type="GO" id="GO:0045892">
    <property type="term" value="P:negative regulation of DNA-templated transcription"/>
    <property type="evidence" value="ECO:0007669"/>
    <property type="project" value="UniProtKB-ARBA"/>
</dbReference>
<evidence type="ECO:0000256" key="2">
    <source>
        <dbReference type="ARBA" id="ARBA00023125"/>
    </source>
</evidence>
<accession>A0A5Q2MIR5</accession>
<dbReference type="SUPFAM" id="SSF46689">
    <property type="entry name" value="Homeodomain-like"/>
    <property type="match status" value="1"/>
</dbReference>
<dbReference type="InterPro" id="IPR023772">
    <property type="entry name" value="DNA-bd_HTH_TetR-type_CS"/>
</dbReference>
<proteinExistence type="predicted"/>
<dbReference type="PROSITE" id="PS50977">
    <property type="entry name" value="HTH_TETR_2"/>
    <property type="match status" value="1"/>
</dbReference>
<dbReference type="RefSeq" id="WP_153651477.1">
    <property type="nucleotide sequence ID" value="NZ_CP045737.1"/>
</dbReference>
<dbReference type="InterPro" id="IPR036271">
    <property type="entry name" value="Tet_transcr_reg_TetR-rel_C_sf"/>
</dbReference>
<dbReference type="FunFam" id="1.10.10.60:FF:000141">
    <property type="entry name" value="TetR family transcriptional regulator"/>
    <property type="match status" value="1"/>
</dbReference>
<evidence type="ECO:0000256" key="1">
    <source>
        <dbReference type="ARBA" id="ARBA00023015"/>
    </source>
</evidence>
<keyword evidence="8" id="KW-1185">Reference proteome</keyword>
<protein>
    <submittedName>
        <fullName evidence="7">TetR family transcriptional regulator</fullName>
    </submittedName>
</protein>
<dbReference type="PANTHER" id="PTHR30055">
    <property type="entry name" value="HTH-TYPE TRANSCRIPTIONAL REGULATOR RUTR"/>
    <property type="match status" value="1"/>
</dbReference>
<keyword evidence="1" id="KW-0805">Transcription regulation</keyword>
<dbReference type="EMBL" id="CP045737">
    <property type="protein sequence ID" value="QGG40205.1"/>
    <property type="molecule type" value="Genomic_DNA"/>
</dbReference>